<feature type="domain" description="EF-hand" evidence="3">
    <location>
        <begin position="39"/>
        <end position="66"/>
    </location>
</feature>
<dbReference type="InterPro" id="IPR002048">
    <property type="entry name" value="EF_hand_dom"/>
</dbReference>
<dbReference type="RefSeq" id="WP_304536102.1">
    <property type="nucleotide sequence ID" value="NZ_JAUQOM010000005.1"/>
</dbReference>
<dbReference type="EMBL" id="JAUQOM010000005">
    <property type="protein sequence ID" value="MDO7835672.1"/>
    <property type="molecule type" value="Genomic_DNA"/>
</dbReference>
<evidence type="ECO:0000256" key="1">
    <source>
        <dbReference type="SAM" id="MobiDB-lite"/>
    </source>
</evidence>
<feature type="domain" description="EF-hand" evidence="3">
    <location>
        <begin position="83"/>
        <end position="118"/>
    </location>
</feature>
<dbReference type="PROSITE" id="PS00018">
    <property type="entry name" value="EF_HAND_1"/>
    <property type="match status" value="3"/>
</dbReference>
<dbReference type="SMART" id="SM00054">
    <property type="entry name" value="EFh"/>
    <property type="match status" value="3"/>
</dbReference>
<feature type="chain" id="PRO_5047217779" evidence="2">
    <location>
        <begin position="28"/>
        <end position="211"/>
    </location>
</feature>
<dbReference type="Pfam" id="PF13202">
    <property type="entry name" value="EF-hand_5"/>
    <property type="match status" value="4"/>
</dbReference>
<dbReference type="InterPro" id="IPR018247">
    <property type="entry name" value="EF_Hand_1_Ca_BS"/>
</dbReference>
<dbReference type="Gene3D" id="1.10.238.10">
    <property type="entry name" value="EF-hand"/>
    <property type="match status" value="3"/>
</dbReference>
<organism evidence="4 5">
    <name type="scientific">Sphingobium cyanobacteriorum</name>
    <dbReference type="NCBI Taxonomy" id="3063954"/>
    <lineage>
        <taxon>Bacteria</taxon>
        <taxon>Pseudomonadati</taxon>
        <taxon>Pseudomonadota</taxon>
        <taxon>Alphaproteobacteria</taxon>
        <taxon>Sphingomonadales</taxon>
        <taxon>Sphingomonadaceae</taxon>
        <taxon>Sphingobium</taxon>
    </lineage>
</organism>
<dbReference type="InterPro" id="IPR011992">
    <property type="entry name" value="EF-hand-dom_pair"/>
</dbReference>
<evidence type="ECO:0000256" key="2">
    <source>
        <dbReference type="SAM" id="SignalP"/>
    </source>
</evidence>
<feature type="region of interest" description="Disordered" evidence="1">
    <location>
        <begin position="118"/>
        <end position="144"/>
    </location>
</feature>
<comment type="caution">
    <text evidence="4">The sequence shown here is derived from an EMBL/GenBank/DDBJ whole genome shotgun (WGS) entry which is preliminary data.</text>
</comment>
<accession>A0ABT8ZNA3</accession>
<gene>
    <name evidence="4" type="ORF">Q4610_11525</name>
</gene>
<keyword evidence="2" id="KW-0732">Signal</keyword>
<keyword evidence="5" id="KW-1185">Reference proteome</keyword>
<dbReference type="PANTHER" id="PTHR23064">
    <property type="entry name" value="TROPONIN"/>
    <property type="match status" value="1"/>
</dbReference>
<dbReference type="SUPFAM" id="SSF47473">
    <property type="entry name" value="EF-hand"/>
    <property type="match status" value="2"/>
</dbReference>
<proteinExistence type="predicted"/>
<protein>
    <submittedName>
        <fullName evidence="4">EF-hand domain-containing protein</fullName>
    </submittedName>
</protein>
<reference evidence="4" key="1">
    <citation type="submission" date="2023-07" db="EMBL/GenBank/DDBJ databases">
        <title>Bacterial whole genome sequence for Sphingobium sp. HBC34.</title>
        <authorList>
            <person name="Le V."/>
            <person name="Ko S.-R."/>
            <person name="Ahn C.-Y."/>
            <person name="Oh H.-M."/>
        </authorList>
    </citation>
    <scope>NUCLEOTIDE SEQUENCE</scope>
    <source>
        <strain evidence="4">HBC34</strain>
    </source>
</reference>
<evidence type="ECO:0000313" key="4">
    <source>
        <dbReference type="EMBL" id="MDO7835672.1"/>
    </source>
</evidence>
<dbReference type="Proteomes" id="UP001176471">
    <property type="component" value="Unassembled WGS sequence"/>
</dbReference>
<feature type="compositionally biased region" description="Gly residues" evidence="1">
    <location>
        <begin position="124"/>
        <end position="134"/>
    </location>
</feature>
<dbReference type="PROSITE" id="PS50222">
    <property type="entry name" value="EF_HAND_2"/>
    <property type="match status" value="3"/>
</dbReference>
<evidence type="ECO:0000259" key="3">
    <source>
        <dbReference type="PROSITE" id="PS50222"/>
    </source>
</evidence>
<name>A0ABT8ZNA3_9SPHN</name>
<feature type="domain" description="EF-hand" evidence="3">
    <location>
        <begin position="168"/>
        <end position="203"/>
    </location>
</feature>
<feature type="signal peptide" evidence="2">
    <location>
        <begin position="1"/>
        <end position="27"/>
    </location>
</feature>
<sequence length="211" mass="22253">MLGKFFTTVAVGSLFVGGLAATHLAYAQPGAEGGRRGGLMAMADTNKDGKISKAELTAALDARFARMDADKDGQITQKDRDAMRQQRQDARFVALDTDKNGQISKAEFAAAHQARADRRAELRGPGGPDAPGRGGRFHHGPGRGGMMGHGGFGGMGEANKDGVITKAEFTAGATAMFDRADTDKDGFVTADEMKAARQAMRGAWRKAPPQN</sequence>
<dbReference type="InterPro" id="IPR052591">
    <property type="entry name" value="CML21-like"/>
</dbReference>
<evidence type="ECO:0000313" key="5">
    <source>
        <dbReference type="Proteomes" id="UP001176471"/>
    </source>
</evidence>